<evidence type="ECO:0000313" key="1">
    <source>
        <dbReference type="EMBL" id="CAG8856163.1"/>
    </source>
</evidence>
<feature type="non-terminal residue" evidence="1">
    <location>
        <position position="1"/>
    </location>
</feature>
<accession>A0ABN7XLG9</accession>
<name>A0ABN7XLG9_GIGMA</name>
<dbReference type="EMBL" id="CAJVQB010156737">
    <property type="protein sequence ID" value="CAG8856163.1"/>
    <property type="molecule type" value="Genomic_DNA"/>
</dbReference>
<evidence type="ECO:0000313" key="2">
    <source>
        <dbReference type="Proteomes" id="UP000789901"/>
    </source>
</evidence>
<gene>
    <name evidence="1" type="ORF">GMARGA_LOCUS44984</name>
</gene>
<reference evidence="1 2" key="1">
    <citation type="submission" date="2021-06" db="EMBL/GenBank/DDBJ databases">
        <authorList>
            <person name="Kallberg Y."/>
            <person name="Tangrot J."/>
            <person name="Rosling A."/>
        </authorList>
    </citation>
    <scope>NUCLEOTIDE SEQUENCE [LARGE SCALE GENOMIC DNA]</scope>
    <source>
        <strain evidence="1 2">120-4 pot B 10/14</strain>
    </source>
</reference>
<proteinExistence type="predicted"/>
<sequence>HENTESDSKNFIELKVNLDALQKSAIEGGKEYIGKVAFPVYPQWKKESKYWNSSINNPVGAEYILMDHVHGIRLCDIW</sequence>
<keyword evidence="2" id="KW-1185">Reference proteome</keyword>
<feature type="non-terminal residue" evidence="1">
    <location>
        <position position="78"/>
    </location>
</feature>
<protein>
    <submittedName>
        <fullName evidence="1">22981_t:CDS:1</fullName>
    </submittedName>
</protein>
<comment type="caution">
    <text evidence="1">The sequence shown here is derived from an EMBL/GenBank/DDBJ whole genome shotgun (WGS) entry which is preliminary data.</text>
</comment>
<organism evidence="1 2">
    <name type="scientific">Gigaspora margarita</name>
    <dbReference type="NCBI Taxonomy" id="4874"/>
    <lineage>
        <taxon>Eukaryota</taxon>
        <taxon>Fungi</taxon>
        <taxon>Fungi incertae sedis</taxon>
        <taxon>Mucoromycota</taxon>
        <taxon>Glomeromycotina</taxon>
        <taxon>Glomeromycetes</taxon>
        <taxon>Diversisporales</taxon>
        <taxon>Gigasporaceae</taxon>
        <taxon>Gigaspora</taxon>
    </lineage>
</organism>
<dbReference type="Proteomes" id="UP000789901">
    <property type="component" value="Unassembled WGS sequence"/>
</dbReference>